<keyword evidence="18" id="KW-1185">Reference proteome</keyword>
<dbReference type="InterPro" id="IPR000387">
    <property type="entry name" value="Tyr_Pase_dom"/>
</dbReference>
<evidence type="ECO:0000259" key="15">
    <source>
        <dbReference type="PROSITE" id="PS50056"/>
    </source>
</evidence>
<evidence type="ECO:0000313" key="17">
    <source>
        <dbReference type="EMBL" id="KAB1258909.1"/>
    </source>
</evidence>
<feature type="domain" description="Fibronectin type-III" evidence="16">
    <location>
        <begin position="114"/>
        <end position="206"/>
    </location>
</feature>
<evidence type="ECO:0000256" key="9">
    <source>
        <dbReference type="ARBA" id="ARBA00023136"/>
    </source>
</evidence>
<evidence type="ECO:0000256" key="5">
    <source>
        <dbReference type="ARBA" id="ARBA00022737"/>
    </source>
</evidence>
<keyword evidence="6" id="KW-0378">Hydrolase</keyword>
<feature type="domain" description="Tyrosine specific protein phosphatases" evidence="15">
    <location>
        <begin position="968"/>
        <end position="1044"/>
    </location>
</feature>
<dbReference type="InterPro" id="IPR050713">
    <property type="entry name" value="RTP_Phos/Ushers"/>
</dbReference>
<keyword evidence="4" id="KW-0732">Signal</keyword>
<evidence type="ECO:0000256" key="13">
    <source>
        <dbReference type="SAM" id="Phobius"/>
    </source>
</evidence>
<dbReference type="SMART" id="SM00404">
    <property type="entry name" value="PTPc_motif"/>
    <property type="match status" value="2"/>
</dbReference>
<accession>A0A5N4CIZ8</accession>
<dbReference type="FunFam" id="2.60.40.10:FF:000369">
    <property type="entry name" value="Protein tyrosine phosphatase, receptor type B"/>
    <property type="match status" value="1"/>
</dbReference>
<dbReference type="GO" id="GO:0004725">
    <property type="term" value="F:protein tyrosine phosphatase activity"/>
    <property type="evidence" value="ECO:0007669"/>
    <property type="project" value="UniProtKB-EC"/>
</dbReference>
<dbReference type="InterPro" id="IPR036116">
    <property type="entry name" value="FN3_sf"/>
</dbReference>
<feature type="region of interest" description="Disordered" evidence="12">
    <location>
        <begin position="91"/>
        <end position="115"/>
    </location>
</feature>
<protein>
    <recommendedName>
        <fullName evidence="2">protein-tyrosine-phosphatase</fullName>
        <ecNumber evidence="2">3.1.3.48</ecNumber>
    </recommendedName>
</protein>
<dbReference type="InterPro" id="IPR016130">
    <property type="entry name" value="Tyr_Pase_AS"/>
</dbReference>
<evidence type="ECO:0000256" key="7">
    <source>
        <dbReference type="ARBA" id="ARBA00022912"/>
    </source>
</evidence>
<reference evidence="17 18" key="1">
    <citation type="journal article" date="2019" name="Mol. Ecol. Resour.">
        <title>Improving Illumina assemblies with Hi-C and long reads: an example with the North African dromedary.</title>
        <authorList>
            <person name="Elbers J.P."/>
            <person name="Rogers M.F."/>
            <person name="Perelman P.L."/>
            <person name="Proskuryakova A.A."/>
            <person name="Serdyukova N.A."/>
            <person name="Johnson W.E."/>
            <person name="Horin P."/>
            <person name="Corander J."/>
            <person name="Murphy D."/>
            <person name="Burger P.A."/>
        </authorList>
    </citation>
    <scope>NUCLEOTIDE SEQUENCE [LARGE SCALE GENOMIC DNA]</scope>
    <source>
        <strain evidence="17">Drom800</strain>
        <tissue evidence="17">Blood</tissue>
    </source>
</reference>
<dbReference type="InterPro" id="IPR003595">
    <property type="entry name" value="Tyr_Pase_cat"/>
</dbReference>
<dbReference type="PROSITE" id="PS50055">
    <property type="entry name" value="TYR_PHOSPHATASE_PTP"/>
    <property type="match status" value="2"/>
</dbReference>
<dbReference type="EMBL" id="JWIN03000023">
    <property type="protein sequence ID" value="KAB1258909.1"/>
    <property type="molecule type" value="Genomic_DNA"/>
</dbReference>
<sequence length="1373" mass="148021">MQAAGLTAGDPTPGAMLALGVSVQGGRLGTSVHLSIKMRPLVLFAALLWLGVFLAQVRAAAQTHTNVFSFEFQDLVPGSHYQLEEMALHPRGQSTTQQGRCPGPEHGASASGAAPSTVQALRLHSSASPSSLEASWGTAPGGQDGYQLLPYHLESQAVAHNISVAPGTLSYNFSDLLPGSEYLLAVTTWAANLQAKTSTHQWTDPSAPLDLLLMPLPPGLCASWEAGPGAQDGYMLRLSRPVEKTITLGPRALNATFPGPLPAGRYTLELRVLAGPHDAWAQASAWLEVPAPPANLSLGLAAQPPVLSASWSPPPGGRDDFLLQLHRLRPPALEGQDTLAPEAHSFSWARLPPGTVFLVWLSTLRGPDKSSSANASGWTPPLVPVELLVSTQVGSAVVSLAWASGPLGCGVCCAQLCEAGLLSRVQPLVLGQAHLALRDLTPGRNLSLSVLCQAGPLQASTHHVVLPVEPDPVEDVQCRPEATRLTLTWTVPPGAVDTCLVIARCGLTPGSLARGPQFWFRASASHCGTRGPALGGYCRASLVLSSLAWRPPELAPAPQLEPGLGMGVMITRGMFGKDDGQIQWYGIIATTNMSLTQPPREAVNHTWYDHYYGGHDSYLAILLANPFHPGPWAVPTSWRVPVGMEDCSQTQDICNGQLKPGSQYRFSVVAFTQYSPPETLVSFSAFSELRASVSQAAMPLPAVVGIVAGCVLSLCGVLGLLAEKKLSSQERTAYNLRRTHRPIPAHSFRQSYEAKSAHAHQAFFQEFEELKEVGKELPRLEAEHPANAAKNRYPHVLPCEHRWHGWRGWSLARGGAAGARLSTPLLPSSDDHSRVRLAPLDGEPHSDYVNGSFVPGYTHRQDFIVTQGPLKKTLEDFWRLVWEQQVHTIIMLTVGMENGQVLCEHYWPANPTPVTHGHITVHLLAEEPEEEWTKREFQLQHAAQQPARRVKQLQFTTWPDHGVPETPSSLLAFVDLVQEQARAAQGTGPLLVHCSAGMGRSGTFVALLRLLRQLEEEQMVHVFHAAYTLRPHRPLMIQTPVRAWKSPPRATAPQQTASPHLPQSQYVFLHSCLLSKVLEGPSSSSGRAAKTGSWGASSGTRAAREAPMPQPIPVGNFAQACTLRAADTNTGFVGEYKLLLQALKDHVGSATTPPGCEQEHSGDVQGGPSGCDHVVLTGPTGPEELWELVWEYGACVLVSLCPPDVQEKEFWPTERHPIITNGVTVNWVAESNVAGWPCTLLSVTHRGSRKERPVQRLQLPRGEPGQELPAATLLPFLAAMGQCCSREAGKPGMLLSHSRFPLQLKTNCSKGAAQLGTFLAMDQLLQQAGAECTVDVFTVVLQQSEACGLMIATLEQCIYLYNCLNSALLDGLP</sequence>
<dbReference type="Gene3D" id="2.60.40.10">
    <property type="entry name" value="Immunoglobulins"/>
    <property type="match status" value="1"/>
</dbReference>
<gene>
    <name evidence="17" type="ORF">Cadr_000023015</name>
</gene>
<evidence type="ECO:0000256" key="12">
    <source>
        <dbReference type="SAM" id="MobiDB-lite"/>
    </source>
</evidence>
<comment type="similarity">
    <text evidence="11">Belongs to the protein-tyrosine phosphatase family. Receptor class 3 subfamily.</text>
</comment>
<proteinExistence type="inferred from homology"/>
<name>A0A5N4CIZ8_CAMDR</name>
<evidence type="ECO:0000256" key="6">
    <source>
        <dbReference type="ARBA" id="ARBA00022801"/>
    </source>
</evidence>
<dbReference type="Proteomes" id="UP000299084">
    <property type="component" value="Unassembled WGS sequence"/>
</dbReference>
<dbReference type="SMART" id="SM00194">
    <property type="entry name" value="PTPc"/>
    <property type="match status" value="1"/>
</dbReference>
<dbReference type="SMART" id="SM00060">
    <property type="entry name" value="FN3"/>
    <property type="match status" value="4"/>
</dbReference>
<feature type="transmembrane region" description="Helical" evidence="13">
    <location>
        <begin position="41"/>
        <end position="61"/>
    </location>
</feature>
<dbReference type="InterPro" id="IPR013783">
    <property type="entry name" value="Ig-like_fold"/>
</dbReference>
<evidence type="ECO:0000259" key="16">
    <source>
        <dbReference type="PROSITE" id="PS50853"/>
    </source>
</evidence>
<dbReference type="PROSITE" id="PS00383">
    <property type="entry name" value="TYR_PHOSPHATASE_1"/>
    <property type="match status" value="1"/>
</dbReference>
<dbReference type="Gene3D" id="3.90.190.10">
    <property type="entry name" value="Protein tyrosine phosphatase superfamily"/>
    <property type="match status" value="2"/>
</dbReference>
<evidence type="ECO:0000256" key="10">
    <source>
        <dbReference type="ARBA" id="ARBA00023180"/>
    </source>
</evidence>
<dbReference type="InterPro" id="IPR041201">
    <property type="entry name" value="PTPRJ_TM"/>
</dbReference>
<dbReference type="PRINTS" id="PR00700">
    <property type="entry name" value="PRTYPHPHTASE"/>
</dbReference>
<keyword evidence="10" id="KW-0325">Glycoprotein</keyword>
<evidence type="ECO:0000259" key="14">
    <source>
        <dbReference type="PROSITE" id="PS50055"/>
    </source>
</evidence>
<dbReference type="InterPro" id="IPR000242">
    <property type="entry name" value="PTP_cat"/>
</dbReference>
<feature type="domain" description="Tyrosine-protein phosphatase" evidence="14">
    <location>
        <begin position="763"/>
        <end position="1076"/>
    </location>
</feature>
<evidence type="ECO:0000256" key="11">
    <source>
        <dbReference type="ARBA" id="ARBA00025789"/>
    </source>
</evidence>
<keyword evidence="7" id="KW-0904">Protein phosphatase</keyword>
<dbReference type="PANTHER" id="PTHR46957:SF10">
    <property type="entry name" value="PROTEIN TYROSINE PHOSPHATASE, RECEPTOR TYPE, H"/>
    <property type="match status" value="1"/>
</dbReference>
<dbReference type="PROSITE" id="PS50853">
    <property type="entry name" value="FN3"/>
    <property type="match status" value="1"/>
</dbReference>
<evidence type="ECO:0000256" key="8">
    <source>
        <dbReference type="ARBA" id="ARBA00022989"/>
    </source>
</evidence>
<dbReference type="GO" id="GO:0043235">
    <property type="term" value="C:receptor complex"/>
    <property type="evidence" value="ECO:0007669"/>
    <property type="project" value="TreeGrafter"/>
</dbReference>
<keyword evidence="9 13" id="KW-0472">Membrane</keyword>
<dbReference type="InterPro" id="IPR029021">
    <property type="entry name" value="Prot-tyrosine_phosphatase-like"/>
</dbReference>
<keyword evidence="8 13" id="KW-1133">Transmembrane helix</keyword>
<dbReference type="SUPFAM" id="SSF52799">
    <property type="entry name" value="(Phosphotyrosine protein) phosphatases II"/>
    <property type="match status" value="2"/>
</dbReference>
<keyword evidence="5" id="KW-0677">Repeat</keyword>
<evidence type="ECO:0000256" key="3">
    <source>
        <dbReference type="ARBA" id="ARBA00022692"/>
    </source>
</evidence>
<dbReference type="Pfam" id="PF18861">
    <property type="entry name" value="PTP_tm"/>
    <property type="match status" value="1"/>
</dbReference>
<dbReference type="EC" id="3.1.3.48" evidence="2"/>
<evidence type="ECO:0000313" key="18">
    <source>
        <dbReference type="Proteomes" id="UP000299084"/>
    </source>
</evidence>
<dbReference type="GO" id="GO:0032502">
    <property type="term" value="P:developmental process"/>
    <property type="evidence" value="ECO:0007669"/>
    <property type="project" value="UniProtKB-ARBA"/>
</dbReference>
<evidence type="ECO:0000256" key="1">
    <source>
        <dbReference type="ARBA" id="ARBA00004479"/>
    </source>
</evidence>
<keyword evidence="3 13" id="KW-0812">Transmembrane</keyword>
<feature type="domain" description="Tyrosine-protein phosphatase" evidence="14">
    <location>
        <begin position="1165"/>
        <end position="1367"/>
    </location>
</feature>
<dbReference type="SUPFAM" id="SSF49265">
    <property type="entry name" value="Fibronectin type III"/>
    <property type="match status" value="4"/>
</dbReference>
<keyword evidence="17" id="KW-0675">Receptor</keyword>
<comment type="subcellular location">
    <subcellularLocation>
        <location evidence="1">Membrane</location>
        <topology evidence="1">Single-pass type I membrane protein</topology>
    </subcellularLocation>
</comment>
<feature type="region of interest" description="Disordered" evidence="12">
    <location>
        <begin position="1080"/>
        <end position="1111"/>
    </location>
</feature>
<dbReference type="PANTHER" id="PTHR46957">
    <property type="entry name" value="CYTOKINE RECEPTOR"/>
    <property type="match status" value="1"/>
</dbReference>
<comment type="caution">
    <text evidence="17">The sequence shown here is derived from an EMBL/GenBank/DDBJ whole genome shotgun (WGS) entry which is preliminary data.</text>
</comment>
<evidence type="ECO:0000256" key="4">
    <source>
        <dbReference type="ARBA" id="ARBA00022729"/>
    </source>
</evidence>
<dbReference type="GO" id="GO:0016020">
    <property type="term" value="C:membrane"/>
    <property type="evidence" value="ECO:0007669"/>
    <property type="project" value="UniProtKB-SubCell"/>
</dbReference>
<evidence type="ECO:0000256" key="2">
    <source>
        <dbReference type="ARBA" id="ARBA00013064"/>
    </source>
</evidence>
<dbReference type="PROSITE" id="PS50056">
    <property type="entry name" value="TYR_PHOSPHATASE_2"/>
    <property type="match status" value="1"/>
</dbReference>
<dbReference type="InterPro" id="IPR003961">
    <property type="entry name" value="FN3_dom"/>
</dbReference>
<dbReference type="Pfam" id="PF00102">
    <property type="entry name" value="Y_phosphatase"/>
    <property type="match status" value="2"/>
</dbReference>
<organism evidence="17 18">
    <name type="scientific">Camelus dromedarius</name>
    <name type="common">Dromedary</name>
    <name type="synonym">Arabian camel</name>
    <dbReference type="NCBI Taxonomy" id="9838"/>
    <lineage>
        <taxon>Eukaryota</taxon>
        <taxon>Metazoa</taxon>
        <taxon>Chordata</taxon>
        <taxon>Craniata</taxon>
        <taxon>Vertebrata</taxon>
        <taxon>Euteleostomi</taxon>
        <taxon>Mammalia</taxon>
        <taxon>Eutheria</taxon>
        <taxon>Laurasiatheria</taxon>
        <taxon>Artiodactyla</taxon>
        <taxon>Tylopoda</taxon>
        <taxon>Camelidae</taxon>
        <taxon>Camelus</taxon>
    </lineage>
</organism>